<dbReference type="OrthoDB" id="1708389at2759"/>
<name>A0A6A6G4E5_9PEZI</name>
<feature type="non-terminal residue" evidence="2">
    <location>
        <position position="234"/>
    </location>
</feature>
<evidence type="ECO:0000256" key="1">
    <source>
        <dbReference type="SAM" id="Phobius"/>
    </source>
</evidence>
<reference evidence="3" key="1">
    <citation type="journal article" date="2020" name="Stud. Mycol.">
        <title>101 Dothideomycetes genomes: A test case for predicting lifestyles and emergence of pathogens.</title>
        <authorList>
            <person name="Haridas S."/>
            <person name="Albert R."/>
            <person name="Binder M."/>
            <person name="Bloem J."/>
            <person name="LaButti K."/>
            <person name="Salamov A."/>
            <person name="Andreopoulos B."/>
            <person name="Baker S."/>
            <person name="Barry K."/>
            <person name="Bills G."/>
            <person name="Bluhm B."/>
            <person name="Cannon C."/>
            <person name="Castanera R."/>
            <person name="Culley D."/>
            <person name="Daum C."/>
            <person name="Ezra D."/>
            <person name="Gonzalez J."/>
            <person name="Henrissat B."/>
            <person name="Kuo A."/>
            <person name="Liang C."/>
            <person name="Lipzen A."/>
            <person name="Lutzoni F."/>
            <person name="Magnuson J."/>
            <person name="Mondo S."/>
            <person name="Nolan M."/>
            <person name="Ohm R."/>
            <person name="Pangilinan J."/>
            <person name="Park H.-J."/>
            <person name="Ramirez L."/>
            <person name="Alfaro M."/>
            <person name="Sun H."/>
            <person name="Tritt A."/>
            <person name="Yoshinaga Y."/>
            <person name="Zwiers L.-H."/>
            <person name="Turgeon B."/>
            <person name="Goodwin S."/>
            <person name="Spatafora J."/>
            <person name="Crous P."/>
            <person name="Grigoriev I."/>
        </authorList>
    </citation>
    <scope>NUCLEOTIDE SEQUENCE [LARGE SCALE GENOMIC DNA]</scope>
    <source>
        <strain evidence="3">CECT 20119</strain>
    </source>
</reference>
<evidence type="ECO:0000313" key="2">
    <source>
        <dbReference type="EMBL" id="KAF2220621.1"/>
    </source>
</evidence>
<protein>
    <submittedName>
        <fullName evidence="2">Uncharacterized protein</fullName>
    </submittedName>
</protein>
<keyword evidence="1" id="KW-0812">Transmembrane</keyword>
<gene>
    <name evidence="2" type="ORF">BDZ85DRAFT_203882</name>
</gene>
<evidence type="ECO:0000313" key="3">
    <source>
        <dbReference type="Proteomes" id="UP000799538"/>
    </source>
</evidence>
<organism evidence="2 3">
    <name type="scientific">Elsinoe ampelina</name>
    <dbReference type="NCBI Taxonomy" id="302913"/>
    <lineage>
        <taxon>Eukaryota</taxon>
        <taxon>Fungi</taxon>
        <taxon>Dikarya</taxon>
        <taxon>Ascomycota</taxon>
        <taxon>Pezizomycotina</taxon>
        <taxon>Dothideomycetes</taxon>
        <taxon>Dothideomycetidae</taxon>
        <taxon>Myriangiales</taxon>
        <taxon>Elsinoaceae</taxon>
        <taxon>Elsinoe</taxon>
    </lineage>
</organism>
<dbReference type="PANTHER" id="PTHR37402:SF1">
    <property type="entry name" value="GRAM DOMAIN-CONTAINING PROTEIN 4"/>
    <property type="match status" value="1"/>
</dbReference>
<feature type="transmembrane region" description="Helical" evidence="1">
    <location>
        <begin position="54"/>
        <end position="79"/>
    </location>
</feature>
<keyword evidence="1" id="KW-1133">Transmembrane helix</keyword>
<feature type="transmembrane region" description="Helical" evidence="1">
    <location>
        <begin position="157"/>
        <end position="176"/>
    </location>
</feature>
<dbReference type="PANTHER" id="PTHR37402">
    <property type="entry name" value="GRAM DOMAIN-CONTAINING PROTEIN 4"/>
    <property type="match status" value="1"/>
</dbReference>
<dbReference type="AlphaFoldDB" id="A0A6A6G4E5"/>
<keyword evidence="3" id="KW-1185">Reference proteome</keyword>
<dbReference type="Proteomes" id="UP000799538">
    <property type="component" value="Unassembled WGS sequence"/>
</dbReference>
<dbReference type="InterPro" id="IPR037847">
    <property type="entry name" value="GRAMDC4"/>
</dbReference>
<dbReference type="EMBL" id="ML992512">
    <property type="protein sequence ID" value="KAF2220621.1"/>
    <property type="molecule type" value="Genomic_DNA"/>
</dbReference>
<dbReference type="GO" id="GO:0006915">
    <property type="term" value="P:apoptotic process"/>
    <property type="evidence" value="ECO:0007669"/>
    <property type="project" value="InterPro"/>
</dbReference>
<proteinExistence type="predicted"/>
<sequence>MGGIDVRPQEPFNKDVCVKYLERMLIATSPWQTWALSVRAIYRWDDPIKTARWAAVWFLIWYFDYVMTFVLSWMAFIVLQNRFYPKRAEALQQSEERSWGDGYQTATRLNELINRHGSGNWAEPLIEEAGPLLQMQLSDLADFLEILSNFYDWKDPYRTWSTLFWFACAITVGILLPTGWSWKIISMFVLLAFFLSRPIASRHPQYRHVVNALMWIFWEIPTDAEWSFSYLRSK</sequence>
<keyword evidence="1" id="KW-0472">Membrane</keyword>
<accession>A0A6A6G4E5</accession>